<reference evidence="3 4" key="1">
    <citation type="submission" date="2023-07" db="EMBL/GenBank/DDBJ databases">
        <title>Genomic Encyclopedia of Type Strains, Phase IV (KMG-IV): sequencing the most valuable type-strain genomes for metagenomic binning, comparative biology and taxonomic classification.</title>
        <authorList>
            <person name="Goeker M."/>
        </authorList>
    </citation>
    <scope>NUCLEOTIDE SEQUENCE [LARGE SCALE GENOMIC DNA]</scope>
    <source>
        <strain evidence="3 4">DSM 102814</strain>
    </source>
</reference>
<keyword evidence="1" id="KW-0732">Signal</keyword>
<dbReference type="RefSeq" id="WP_309726475.1">
    <property type="nucleotide sequence ID" value="NZ_JAVDQA010000001.1"/>
</dbReference>
<evidence type="ECO:0000313" key="4">
    <source>
        <dbReference type="Proteomes" id="UP001257659"/>
    </source>
</evidence>
<protein>
    <recommendedName>
        <fullName evidence="2">PrcB C-terminal domain-containing protein</fullName>
    </recommendedName>
</protein>
<gene>
    <name evidence="3" type="ORF">GGR31_000242</name>
</gene>
<feature type="chain" id="PRO_5045410093" description="PrcB C-terminal domain-containing protein" evidence="1">
    <location>
        <begin position="22"/>
        <end position="153"/>
    </location>
</feature>
<feature type="signal peptide" evidence="1">
    <location>
        <begin position="1"/>
        <end position="21"/>
    </location>
</feature>
<dbReference type="Proteomes" id="UP001257659">
    <property type="component" value="Unassembled WGS sequence"/>
</dbReference>
<dbReference type="Pfam" id="PF14343">
    <property type="entry name" value="PrcB_C"/>
    <property type="match status" value="1"/>
</dbReference>
<evidence type="ECO:0000313" key="3">
    <source>
        <dbReference type="EMBL" id="MDR6299626.1"/>
    </source>
</evidence>
<sequence length="153" mass="17095">MKKLFALIVLSISLMSCNSMKNFNSDSLTEISKGVLTGAGEEGIEAQQRIITSEAEWNSLVRKMNSVNNMSKNFKTNDIDFSKEMVVAVFDKVMNTGGHSIWVSDVKTIDNEVQLMVSEKHPDGMATSVMTQPYYLAKMPKTDKKVVFKNAEM</sequence>
<dbReference type="PROSITE" id="PS51257">
    <property type="entry name" value="PROKAR_LIPOPROTEIN"/>
    <property type="match status" value="1"/>
</dbReference>
<accession>A0ABU1K1Z6</accession>
<dbReference type="InterPro" id="IPR025748">
    <property type="entry name" value="PrcB_C_dom"/>
</dbReference>
<evidence type="ECO:0000256" key="1">
    <source>
        <dbReference type="SAM" id="SignalP"/>
    </source>
</evidence>
<name>A0ABU1K1Z6_9FLAO</name>
<feature type="domain" description="PrcB C-terminal" evidence="2">
    <location>
        <begin position="85"/>
        <end position="140"/>
    </location>
</feature>
<keyword evidence="4" id="KW-1185">Reference proteome</keyword>
<evidence type="ECO:0000259" key="2">
    <source>
        <dbReference type="Pfam" id="PF14343"/>
    </source>
</evidence>
<organism evidence="3 4">
    <name type="scientific">Mesonia maritima</name>
    <dbReference type="NCBI Taxonomy" id="1793873"/>
    <lineage>
        <taxon>Bacteria</taxon>
        <taxon>Pseudomonadati</taxon>
        <taxon>Bacteroidota</taxon>
        <taxon>Flavobacteriia</taxon>
        <taxon>Flavobacteriales</taxon>
        <taxon>Flavobacteriaceae</taxon>
        <taxon>Mesonia</taxon>
    </lineage>
</organism>
<comment type="caution">
    <text evidence="3">The sequence shown here is derived from an EMBL/GenBank/DDBJ whole genome shotgun (WGS) entry which is preliminary data.</text>
</comment>
<dbReference type="EMBL" id="JAVDQA010000001">
    <property type="protein sequence ID" value="MDR6299626.1"/>
    <property type="molecule type" value="Genomic_DNA"/>
</dbReference>
<proteinExistence type="predicted"/>